<keyword evidence="2" id="KW-1185">Reference proteome</keyword>
<proteinExistence type="predicted"/>
<dbReference type="AlphaFoldDB" id="A0A4Y2EN76"/>
<organism evidence="1 2">
    <name type="scientific">Araneus ventricosus</name>
    <name type="common">Orbweaver spider</name>
    <name type="synonym">Epeira ventricosa</name>
    <dbReference type="NCBI Taxonomy" id="182803"/>
    <lineage>
        <taxon>Eukaryota</taxon>
        <taxon>Metazoa</taxon>
        <taxon>Ecdysozoa</taxon>
        <taxon>Arthropoda</taxon>
        <taxon>Chelicerata</taxon>
        <taxon>Arachnida</taxon>
        <taxon>Araneae</taxon>
        <taxon>Araneomorphae</taxon>
        <taxon>Entelegynae</taxon>
        <taxon>Araneoidea</taxon>
        <taxon>Araneidae</taxon>
        <taxon>Araneus</taxon>
    </lineage>
</organism>
<evidence type="ECO:0000313" key="1">
    <source>
        <dbReference type="EMBL" id="GBM30321.1"/>
    </source>
</evidence>
<evidence type="ECO:0000313" key="2">
    <source>
        <dbReference type="Proteomes" id="UP000499080"/>
    </source>
</evidence>
<name>A0A4Y2EN76_ARAVE</name>
<dbReference type="Proteomes" id="UP000499080">
    <property type="component" value="Unassembled WGS sequence"/>
</dbReference>
<protein>
    <submittedName>
        <fullName evidence="1">Uncharacterized protein</fullName>
    </submittedName>
</protein>
<accession>A0A4Y2EN76</accession>
<comment type="caution">
    <text evidence="1">The sequence shown here is derived from an EMBL/GenBank/DDBJ whole genome shotgun (WGS) entry which is preliminary data.</text>
</comment>
<sequence>MLNPTGANRELTMAQEYEVSECPLCSLKAYRQFNNFNSLKRLIHRDTKFNFLFSCRSIFATDRIYSFSTSSPPSSSHDAHRRALIAGLQFNGRLRAGITIIGKWKSITSKRTLVDFNRK</sequence>
<dbReference type="EMBL" id="BGPR01247270">
    <property type="protein sequence ID" value="GBM30321.1"/>
    <property type="molecule type" value="Genomic_DNA"/>
</dbReference>
<reference evidence="1 2" key="1">
    <citation type="journal article" date="2019" name="Sci. Rep.">
        <title>Orb-weaving spider Araneus ventricosus genome elucidates the spidroin gene catalogue.</title>
        <authorList>
            <person name="Kono N."/>
            <person name="Nakamura H."/>
            <person name="Ohtoshi R."/>
            <person name="Moran D.A.P."/>
            <person name="Shinohara A."/>
            <person name="Yoshida Y."/>
            <person name="Fujiwara M."/>
            <person name="Mori M."/>
            <person name="Tomita M."/>
            <person name="Arakawa K."/>
        </authorList>
    </citation>
    <scope>NUCLEOTIDE SEQUENCE [LARGE SCALE GENOMIC DNA]</scope>
</reference>
<gene>
    <name evidence="1" type="ORF">AVEN_37030_1</name>
</gene>